<dbReference type="PANTHER" id="PTHR35569:SF1">
    <property type="entry name" value="CYANAMIDE HYDRATASE DDI2-RELATED"/>
    <property type="match status" value="1"/>
</dbReference>
<name>A0A5R8PGJ0_9NOCA</name>
<dbReference type="SUPFAM" id="SSF109604">
    <property type="entry name" value="HD-domain/PDEase-like"/>
    <property type="match status" value="1"/>
</dbReference>
<evidence type="ECO:0000259" key="1">
    <source>
        <dbReference type="SMART" id="SM00471"/>
    </source>
</evidence>
<dbReference type="AlphaFoldDB" id="A0A5R8PGJ0"/>
<dbReference type="CDD" id="cd00077">
    <property type="entry name" value="HDc"/>
    <property type="match status" value="1"/>
</dbReference>
<protein>
    <submittedName>
        <fullName evidence="2">Cyanamide hydratase</fullName>
    </submittedName>
</protein>
<gene>
    <name evidence="2" type="ORF">FEK35_08990</name>
</gene>
<dbReference type="OrthoDB" id="8478129at2"/>
<dbReference type="Gene3D" id="1.10.3210.10">
    <property type="entry name" value="Hypothetical protein af1432"/>
    <property type="match status" value="1"/>
</dbReference>
<accession>A0A5R8PGJ0</accession>
<dbReference type="PANTHER" id="PTHR35569">
    <property type="entry name" value="CYANAMIDE HYDRATASE DDI2-RELATED"/>
    <property type="match status" value="1"/>
</dbReference>
<evidence type="ECO:0000313" key="2">
    <source>
        <dbReference type="EMBL" id="TLG13999.1"/>
    </source>
</evidence>
<reference evidence="2 3" key="1">
    <citation type="submission" date="2019-05" db="EMBL/GenBank/DDBJ databases">
        <title>Genomes sequences of two Nocardia cyriacigeorgica environmental isolates, type strains Nocardia asteroides ATCC 19247 and Nocardia cyriacigeorgica DSM 44484.</title>
        <authorList>
            <person name="Vautrin F."/>
            <person name="Bergeron E."/>
            <person name="Dubost A."/>
            <person name="Abrouk D."/>
            <person name="Rodriguez Nava V."/>
            <person name="Pujic P."/>
        </authorList>
    </citation>
    <scope>NUCLEOTIDE SEQUENCE [LARGE SCALE GENOMIC DNA]</scope>
    <source>
        <strain evidence="2 3">EML 1456</strain>
    </source>
</reference>
<dbReference type="SMART" id="SM00471">
    <property type="entry name" value="HDc"/>
    <property type="match status" value="1"/>
</dbReference>
<comment type="caution">
    <text evidence="2">The sequence shown here is derived from an EMBL/GenBank/DDBJ whole genome shotgun (WGS) entry which is preliminary data.</text>
</comment>
<sequence>MDRRQKIVFARRAAAAQLAKLPGVVKAALSDGRRSDAVQPLPEAPPDSRLTRQAVAVAESAYGGELYQHSLRCWYFGVAFARLDDLRFDAEALYITTLLHDIALTERYRPAPGQSPCFAVHGGAVAREQLSTWGATAELANLVGEAITLHMDVTVDPAQGVEAHLLHAAAHLDVAGSRIGDLPRPMVAAILRAHPRDGFTDAFLAAMRREARERPDSRAAVMWKQGLRIPVAMNPLNRYGAK</sequence>
<dbReference type="Proteomes" id="UP000308349">
    <property type="component" value="Unassembled WGS sequence"/>
</dbReference>
<feature type="domain" description="HD/PDEase" evidence="1">
    <location>
        <begin position="62"/>
        <end position="184"/>
    </location>
</feature>
<dbReference type="EMBL" id="VBUU01000006">
    <property type="protein sequence ID" value="TLG13999.1"/>
    <property type="molecule type" value="Genomic_DNA"/>
</dbReference>
<dbReference type="InterPro" id="IPR003607">
    <property type="entry name" value="HD/PDEase_dom"/>
</dbReference>
<organism evidence="2 3">
    <name type="scientific">Nocardia cyriacigeorgica</name>
    <dbReference type="NCBI Taxonomy" id="135487"/>
    <lineage>
        <taxon>Bacteria</taxon>
        <taxon>Bacillati</taxon>
        <taxon>Actinomycetota</taxon>
        <taxon>Actinomycetes</taxon>
        <taxon>Mycobacteriales</taxon>
        <taxon>Nocardiaceae</taxon>
        <taxon>Nocardia</taxon>
    </lineage>
</organism>
<evidence type="ECO:0000313" key="3">
    <source>
        <dbReference type="Proteomes" id="UP000308349"/>
    </source>
</evidence>
<proteinExistence type="predicted"/>